<evidence type="ECO:0000313" key="1">
    <source>
        <dbReference type="EMBL" id="MBK1869533.1"/>
    </source>
</evidence>
<comment type="caution">
    <text evidence="1">The sequence shown here is derived from an EMBL/GenBank/DDBJ whole genome shotgun (WGS) entry which is preliminary data.</text>
</comment>
<evidence type="ECO:0000313" key="2">
    <source>
        <dbReference type="Proteomes" id="UP000616151"/>
    </source>
</evidence>
<keyword evidence="2" id="KW-1185">Reference proteome</keyword>
<dbReference type="EMBL" id="JAENHL010000008">
    <property type="protein sequence ID" value="MBK1869533.1"/>
    <property type="molecule type" value="Genomic_DNA"/>
</dbReference>
<name>A0ACC5RA43_9HYPH</name>
<accession>A0ACC5RA43</accession>
<sequence>MTISRPHPVRVPAAAHQFVFDPDAVPALHIRSGDTILVETLDCFSGRLTAESPPLRDDQDVLDHIGGRYNPVNRPIFVTEAEPGDVLAVDIIDIALGARQGFAVTHVADDWARQFGGEDFAGSVAPATVIARLDGGTIMLPLDGGLIACPARPMIGTIGTAPAQSISSLLYGASHGGNLDCPLIRPGATVHLPVNVPGALLSLGDVHALMGDGEITGTALETSADVTIRVRVEKNRRISLATPRLSDDDCLGSLGCAARGSLQTNIQIAVRDLALSLEQACGLSPGDALQLFNLFGRITVNQAVGSDADGWSSVLAHIARSDLDRVLSAISPAPASRHS</sequence>
<dbReference type="Proteomes" id="UP000616151">
    <property type="component" value="Unassembled WGS sequence"/>
</dbReference>
<organism evidence="1 2">
    <name type="scientific">Taklimakanibacter albus</name>
    <dbReference type="NCBI Taxonomy" id="2800327"/>
    <lineage>
        <taxon>Bacteria</taxon>
        <taxon>Pseudomonadati</taxon>
        <taxon>Pseudomonadota</taxon>
        <taxon>Alphaproteobacteria</taxon>
        <taxon>Hyphomicrobiales</taxon>
        <taxon>Aestuariivirgaceae</taxon>
        <taxon>Taklimakanibacter</taxon>
    </lineage>
</organism>
<reference evidence="1" key="1">
    <citation type="submission" date="2021-01" db="EMBL/GenBank/DDBJ databases">
        <authorList>
            <person name="Sun Q."/>
        </authorList>
    </citation>
    <scope>NUCLEOTIDE SEQUENCE</scope>
    <source>
        <strain evidence="1">YIM B02566</strain>
    </source>
</reference>
<protein>
    <submittedName>
        <fullName evidence="1">Acetamidase/formamidase family protein</fullName>
    </submittedName>
</protein>
<gene>
    <name evidence="1" type="ORF">JHL16_24450</name>
</gene>
<proteinExistence type="predicted"/>